<dbReference type="Pfam" id="PF14223">
    <property type="entry name" value="Retrotran_gag_2"/>
    <property type="match status" value="1"/>
</dbReference>
<comment type="caution">
    <text evidence="4">The sequence shown here is derived from an EMBL/GenBank/DDBJ whole genome shotgun (WGS) entry which is preliminary data.</text>
</comment>
<accession>A0ABQ5S276</accession>
<keyword evidence="1" id="KW-0479">Metal-binding</keyword>
<keyword evidence="2" id="KW-0472">Membrane</keyword>
<evidence type="ECO:0000313" key="4">
    <source>
        <dbReference type="EMBL" id="GLI63714.1"/>
    </source>
</evidence>
<evidence type="ECO:0000256" key="2">
    <source>
        <dbReference type="SAM" id="Phobius"/>
    </source>
</evidence>
<protein>
    <recommendedName>
        <fullName evidence="3">CCHC-type domain-containing protein</fullName>
    </recommendedName>
</protein>
<gene>
    <name evidence="4" type="ORF">VaNZ11_006761</name>
</gene>
<dbReference type="Pfam" id="PF00098">
    <property type="entry name" value="zf-CCHC"/>
    <property type="match status" value="1"/>
</dbReference>
<dbReference type="PANTHER" id="PTHR47481">
    <property type="match status" value="1"/>
</dbReference>
<name>A0ABQ5S276_9CHLO</name>
<keyword evidence="5" id="KW-1185">Reference proteome</keyword>
<dbReference type="PANTHER" id="PTHR47481:SF14">
    <property type="entry name" value="RETROTRANSPOSON COPIA-LIKE N-TERMINAL DOMAIN-CONTAINING PROTEIN"/>
    <property type="match status" value="1"/>
</dbReference>
<organism evidence="4 5">
    <name type="scientific">Volvox africanus</name>
    <dbReference type="NCBI Taxonomy" id="51714"/>
    <lineage>
        <taxon>Eukaryota</taxon>
        <taxon>Viridiplantae</taxon>
        <taxon>Chlorophyta</taxon>
        <taxon>core chlorophytes</taxon>
        <taxon>Chlorophyceae</taxon>
        <taxon>CS clade</taxon>
        <taxon>Chlamydomonadales</taxon>
        <taxon>Volvocaceae</taxon>
        <taxon>Volvox</taxon>
    </lineage>
</organism>
<dbReference type="InterPro" id="IPR036875">
    <property type="entry name" value="Znf_CCHC_sf"/>
</dbReference>
<evidence type="ECO:0000259" key="3">
    <source>
        <dbReference type="PROSITE" id="PS50158"/>
    </source>
</evidence>
<dbReference type="Proteomes" id="UP001165090">
    <property type="component" value="Unassembled WGS sequence"/>
</dbReference>
<reference evidence="4 5" key="1">
    <citation type="journal article" date="2023" name="IScience">
        <title>Expanded male sex-determining region conserved during the evolution of homothallism in the green alga Volvox.</title>
        <authorList>
            <person name="Yamamoto K."/>
            <person name="Matsuzaki R."/>
            <person name="Mahakham W."/>
            <person name="Heman W."/>
            <person name="Sekimoto H."/>
            <person name="Kawachi M."/>
            <person name="Minakuchi Y."/>
            <person name="Toyoda A."/>
            <person name="Nozaki H."/>
        </authorList>
    </citation>
    <scope>NUCLEOTIDE SEQUENCE [LARGE SCALE GENOMIC DNA]</scope>
    <source>
        <strain evidence="4 5">NIES-4468</strain>
    </source>
</reference>
<proteinExistence type="predicted"/>
<keyword evidence="1" id="KW-0862">Zinc</keyword>
<feature type="transmembrane region" description="Helical" evidence="2">
    <location>
        <begin position="6"/>
        <end position="26"/>
    </location>
</feature>
<evidence type="ECO:0000313" key="5">
    <source>
        <dbReference type="Proteomes" id="UP001165090"/>
    </source>
</evidence>
<feature type="domain" description="CCHC-type" evidence="3">
    <location>
        <begin position="215"/>
        <end position="228"/>
    </location>
</feature>
<dbReference type="EMBL" id="BSDZ01000016">
    <property type="protein sequence ID" value="GLI63714.1"/>
    <property type="molecule type" value="Genomic_DNA"/>
</dbReference>
<dbReference type="InterPro" id="IPR001878">
    <property type="entry name" value="Znf_CCHC"/>
</dbReference>
<evidence type="ECO:0000256" key="1">
    <source>
        <dbReference type="PROSITE-ProRule" id="PRU00047"/>
    </source>
</evidence>
<keyword evidence="2" id="KW-1133">Transmembrane helix</keyword>
<keyword evidence="1" id="KW-0863">Zinc-finger</keyword>
<dbReference type="Gene3D" id="4.10.60.10">
    <property type="entry name" value="Zinc finger, CCHC-type"/>
    <property type="match status" value="1"/>
</dbReference>
<dbReference type="PROSITE" id="PS50158">
    <property type="entry name" value="ZF_CCHC"/>
    <property type="match status" value="1"/>
</dbReference>
<dbReference type="SMART" id="SM00343">
    <property type="entry name" value="ZnF_C2HC"/>
    <property type="match status" value="2"/>
</dbReference>
<sequence length="265" mass="29679">MEDAAVNVVVTATMGVSSILMPKVVFKSDNWNEFRRDVDNCFLYNGWASALTSPDDPATFKALIVLRRQVAQEYQIELSDCENAKVAWDHLKNIGERSSSAKLIVLMRTLHSLKMQSEENVYQYFARGKELRQMLADAGEKIEERVLVLALLTGLTNRFRTFVDIIMVTGEILKLEVLLPKLVAVESFESQLGASGDGALALFSGSGRNRNWPSCRNCGKMGHTAEKCWRDKPCSSCGKTGHDDTRCFKKRREQSKDPNPVGLIL</sequence>
<keyword evidence="2" id="KW-0812">Transmembrane</keyword>
<dbReference type="SUPFAM" id="SSF57756">
    <property type="entry name" value="Retrovirus zinc finger-like domains"/>
    <property type="match status" value="1"/>
</dbReference>